<evidence type="ECO:0000313" key="2">
    <source>
        <dbReference type="Proteomes" id="UP000828390"/>
    </source>
</evidence>
<organism evidence="1 2">
    <name type="scientific">Dreissena polymorpha</name>
    <name type="common">Zebra mussel</name>
    <name type="synonym">Mytilus polymorpha</name>
    <dbReference type="NCBI Taxonomy" id="45954"/>
    <lineage>
        <taxon>Eukaryota</taxon>
        <taxon>Metazoa</taxon>
        <taxon>Spiralia</taxon>
        <taxon>Lophotrochozoa</taxon>
        <taxon>Mollusca</taxon>
        <taxon>Bivalvia</taxon>
        <taxon>Autobranchia</taxon>
        <taxon>Heteroconchia</taxon>
        <taxon>Euheterodonta</taxon>
        <taxon>Imparidentia</taxon>
        <taxon>Neoheterodontei</taxon>
        <taxon>Myida</taxon>
        <taxon>Dreissenoidea</taxon>
        <taxon>Dreissenidae</taxon>
        <taxon>Dreissena</taxon>
    </lineage>
</organism>
<dbReference type="Proteomes" id="UP000828390">
    <property type="component" value="Unassembled WGS sequence"/>
</dbReference>
<evidence type="ECO:0000313" key="1">
    <source>
        <dbReference type="EMBL" id="KAH3711327.1"/>
    </source>
</evidence>
<protein>
    <submittedName>
        <fullName evidence="1">Uncharacterized protein</fullName>
    </submittedName>
</protein>
<comment type="caution">
    <text evidence="1">The sequence shown here is derived from an EMBL/GenBank/DDBJ whole genome shotgun (WGS) entry which is preliminary data.</text>
</comment>
<reference evidence="1" key="1">
    <citation type="journal article" date="2019" name="bioRxiv">
        <title>The Genome of the Zebra Mussel, Dreissena polymorpha: A Resource for Invasive Species Research.</title>
        <authorList>
            <person name="McCartney M.A."/>
            <person name="Auch B."/>
            <person name="Kono T."/>
            <person name="Mallez S."/>
            <person name="Zhang Y."/>
            <person name="Obille A."/>
            <person name="Becker A."/>
            <person name="Abrahante J.E."/>
            <person name="Garbe J."/>
            <person name="Badalamenti J.P."/>
            <person name="Herman A."/>
            <person name="Mangelson H."/>
            <person name="Liachko I."/>
            <person name="Sullivan S."/>
            <person name="Sone E.D."/>
            <person name="Koren S."/>
            <person name="Silverstein K.A.T."/>
            <person name="Beckman K.B."/>
            <person name="Gohl D.M."/>
        </authorList>
    </citation>
    <scope>NUCLEOTIDE SEQUENCE</scope>
    <source>
        <strain evidence="1">Duluth1</strain>
        <tissue evidence="1">Whole animal</tissue>
    </source>
</reference>
<reference evidence="1" key="2">
    <citation type="submission" date="2020-11" db="EMBL/GenBank/DDBJ databases">
        <authorList>
            <person name="McCartney M.A."/>
            <person name="Auch B."/>
            <person name="Kono T."/>
            <person name="Mallez S."/>
            <person name="Becker A."/>
            <person name="Gohl D.M."/>
            <person name="Silverstein K.A.T."/>
            <person name="Koren S."/>
            <person name="Bechman K.B."/>
            <person name="Herman A."/>
            <person name="Abrahante J.E."/>
            <person name="Garbe J."/>
        </authorList>
    </citation>
    <scope>NUCLEOTIDE SEQUENCE</scope>
    <source>
        <strain evidence="1">Duluth1</strain>
        <tissue evidence="1">Whole animal</tissue>
    </source>
</reference>
<name>A0A9D3Z6N6_DREPO</name>
<proteinExistence type="predicted"/>
<keyword evidence="2" id="KW-1185">Reference proteome</keyword>
<dbReference type="EMBL" id="JAIWYP010000014">
    <property type="protein sequence ID" value="KAH3711327.1"/>
    <property type="molecule type" value="Genomic_DNA"/>
</dbReference>
<accession>A0A9D3Z6N6</accession>
<sequence>MQRSATTMHLFHEYSSSQPHMMCLQHTLKLPERSEAYLLYKVCSWLQRRQQDGSSVHKTIRLQGQDLHILARPEDAGTKEHDQKHCQSDLNSQAIPKRFGSAFSREFITKDRLSYDISYDRIPTASIA</sequence>
<gene>
    <name evidence="1" type="ORF">DPMN_070832</name>
</gene>
<dbReference type="AlphaFoldDB" id="A0A9D3Z6N6"/>